<name>A0A314XX29_PRUYE</name>
<dbReference type="Proteomes" id="UP000250321">
    <property type="component" value="Unassembled WGS sequence"/>
</dbReference>
<keyword evidence="2" id="KW-1185">Reference proteome</keyword>
<evidence type="ECO:0000313" key="1">
    <source>
        <dbReference type="EMBL" id="PQP99021.1"/>
    </source>
</evidence>
<proteinExistence type="predicted"/>
<sequence>MVKFNYRAHTCGSQGDADQQTGVNVVPAETDTDSCWVCIKSCNHFLSGSESNSGSGPNLNKDSYKQPREWISERVLVASEVVEGKLWKEPERGKKKAYLDRDRGWQL</sequence>
<evidence type="ECO:0000313" key="2">
    <source>
        <dbReference type="Proteomes" id="UP000250321"/>
    </source>
</evidence>
<dbReference type="AlphaFoldDB" id="A0A314XX29"/>
<gene>
    <name evidence="1" type="ORF">Pyn_21572</name>
</gene>
<dbReference type="EMBL" id="PJQY01001848">
    <property type="protein sequence ID" value="PQP99021.1"/>
    <property type="molecule type" value="Genomic_DNA"/>
</dbReference>
<comment type="caution">
    <text evidence="1">The sequence shown here is derived from an EMBL/GenBank/DDBJ whole genome shotgun (WGS) entry which is preliminary data.</text>
</comment>
<organism evidence="1 2">
    <name type="scientific">Prunus yedoensis var. nudiflora</name>
    <dbReference type="NCBI Taxonomy" id="2094558"/>
    <lineage>
        <taxon>Eukaryota</taxon>
        <taxon>Viridiplantae</taxon>
        <taxon>Streptophyta</taxon>
        <taxon>Embryophyta</taxon>
        <taxon>Tracheophyta</taxon>
        <taxon>Spermatophyta</taxon>
        <taxon>Magnoliopsida</taxon>
        <taxon>eudicotyledons</taxon>
        <taxon>Gunneridae</taxon>
        <taxon>Pentapetalae</taxon>
        <taxon>rosids</taxon>
        <taxon>fabids</taxon>
        <taxon>Rosales</taxon>
        <taxon>Rosaceae</taxon>
        <taxon>Amygdaloideae</taxon>
        <taxon>Amygdaleae</taxon>
        <taxon>Prunus</taxon>
    </lineage>
</organism>
<accession>A0A314XX29</accession>
<reference evidence="1 2" key="1">
    <citation type="submission" date="2018-02" db="EMBL/GenBank/DDBJ databases">
        <title>Draft genome of wild Prunus yedoensis var. nudiflora.</title>
        <authorList>
            <person name="Baek S."/>
            <person name="Kim J.-H."/>
            <person name="Choi K."/>
            <person name="Kim G.-B."/>
            <person name="Cho A."/>
            <person name="Jang H."/>
            <person name="Shin C.-H."/>
            <person name="Yu H.-J."/>
            <person name="Mun J.-H."/>
        </authorList>
    </citation>
    <scope>NUCLEOTIDE SEQUENCE [LARGE SCALE GENOMIC DNA]</scope>
    <source>
        <strain evidence="2">cv. Jeju island</strain>
        <tissue evidence="1">Leaf</tissue>
    </source>
</reference>
<protein>
    <submittedName>
        <fullName evidence="1">Uncharacterized protein</fullName>
    </submittedName>
</protein>